<evidence type="ECO:0000256" key="2">
    <source>
        <dbReference type="ARBA" id="ARBA00023224"/>
    </source>
</evidence>
<keyword evidence="7" id="KW-1185">Reference proteome</keyword>
<feature type="transmembrane region" description="Helical" evidence="4">
    <location>
        <begin position="18"/>
        <end position="37"/>
    </location>
</feature>
<evidence type="ECO:0000256" key="1">
    <source>
        <dbReference type="ARBA" id="ARBA00004370"/>
    </source>
</evidence>
<feature type="domain" description="Methyl-accepting transducer" evidence="5">
    <location>
        <begin position="98"/>
        <end position="258"/>
    </location>
</feature>
<dbReference type="PANTHER" id="PTHR32089:SF112">
    <property type="entry name" value="LYSOZYME-LIKE PROTEIN-RELATED"/>
    <property type="match status" value="1"/>
</dbReference>
<evidence type="ECO:0000259" key="5">
    <source>
        <dbReference type="PROSITE" id="PS50111"/>
    </source>
</evidence>
<feature type="transmembrane region" description="Helical" evidence="4">
    <location>
        <begin position="49"/>
        <end position="67"/>
    </location>
</feature>
<organism evidence="6 7">
    <name type="scientific">Xanthomonas rydalmerensis</name>
    <dbReference type="NCBI Taxonomy" id="3046274"/>
    <lineage>
        <taxon>Bacteria</taxon>
        <taxon>Pseudomonadati</taxon>
        <taxon>Pseudomonadota</taxon>
        <taxon>Gammaproteobacteria</taxon>
        <taxon>Lysobacterales</taxon>
        <taxon>Lysobacteraceae</taxon>
        <taxon>Xanthomonas</taxon>
    </lineage>
</organism>
<dbReference type="SUPFAM" id="SSF58104">
    <property type="entry name" value="Methyl-accepting chemotaxis protein (MCP) signaling domain"/>
    <property type="match status" value="1"/>
</dbReference>
<keyword evidence="4" id="KW-1133">Transmembrane helix</keyword>
<dbReference type="EMBL" id="CP126172">
    <property type="protein sequence ID" value="WOS41660.1"/>
    <property type="molecule type" value="Genomic_DNA"/>
</dbReference>
<name>A0ABZ0JPS8_9XANT</name>
<protein>
    <submittedName>
        <fullName evidence="6">Methyl-accepting chemotaxis protein</fullName>
    </submittedName>
</protein>
<keyword evidence="4" id="KW-0812">Transmembrane</keyword>
<evidence type="ECO:0000313" key="7">
    <source>
        <dbReference type="Proteomes" id="UP001302020"/>
    </source>
</evidence>
<dbReference type="PANTHER" id="PTHR32089">
    <property type="entry name" value="METHYL-ACCEPTING CHEMOTAXIS PROTEIN MCPB"/>
    <property type="match status" value="1"/>
</dbReference>
<dbReference type="Gene3D" id="1.10.287.950">
    <property type="entry name" value="Methyl-accepting chemotaxis protein"/>
    <property type="match status" value="1"/>
</dbReference>
<sequence>MLAPASSPDPLARFRRHLLCGLAVLVPWQWLGCWLLLGHASGRPLLQATLAAGIAVLGAAVLALWLFRLPFAGWRELKASASQGRVLAHNQRVDAEAGAKLDVAMHERLQDVIQETEHSALNILRKLESLRKHSDELLQYLHNSAHNNVSLQDDIVASTKLIEETGEFLLALPQMLSNEYANVHRLVDEIGALGDLVKLVREISAQTNLLALNASIEAARAGEAGRGFAVVAEEVRNLANRSANAAQLVQKNIEQAQRLAMDSFALESQLKESVPLRNACKLASTVAELRASYVDLRSFHNTLTANATTHNQELANGIVDLLGDIQYQDVVRQRLERIQTVLQQRSSGDVGDPSALVAQYLSQDGHHARYGQAGVQRIELF</sequence>
<reference evidence="6 7" key="1">
    <citation type="submission" date="2023-05" db="EMBL/GenBank/DDBJ databases">
        <title>Xanthomonas rydalmerenesis sp. nov., a novel Xanthomonas species isolated from Fragaria x ananassa.</title>
        <authorList>
            <person name="McKnight D.J.E."/>
            <person name="Wong-Bajracharya J."/>
            <person name="Okoh E.B."/>
            <person name="Snijders F."/>
            <person name="Lidbetter F."/>
            <person name="Webster J."/>
            <person name="Djordjevic S.P."/>
            <person name="Bogema D.R."/>
            <person name="Chapman T.A."/>
        </authorList>
    </citation>
    <scope>NUCLEOTIDE SEQUENCE [LARGE SCALE GENOMIC DNA]</scope>
    <source>
        <strain evidence="6 7">DAR34883</strain>
    </source>
</reference>
<proteinExistence type="predicted"/>
<keyword evidence="2 3" id="KW-0807">Transducer</keyword>
<evidence type="ECO:0000313" key="6">
    <source>
        <dbReference type="EMBL" id="WOS41660.1"/>
    </source>
</evidence>
<dbReference type="RefSeq" id="WP_317844632.1">
    <property type="nucleotide sequence ID" value="NZ_CP126170.1"/>
</dbReference>
<evidence type="ECO:0000256" key="4">
    <source>
        <dbReference type="SAM" id="Phobius"/>
    </source>
</evidence>
<accession>A0ABZ0JPS8</accession>
<dbReference type="PROSITE" id="PS50111">
    <property type="entry name" value="CHEMOTAXIS_TRANSDUC_2"/>
    <property type="match status" value="1"/>
</dbReference>
<comment type="subcellular location">
    <subcellularLocation>
        <location evidence="1">Membrane</location>
    </subcellularLocation>
</comment>
<dbReference type="Pfam" id="PF00015">
    <property type="entry name" value="MCPsignal"/>
    <property type="match status" value="1"/>
</dbReference>
<keyword evidence="4" id="KW-0472">Membrane</keyword>
<dbReference type="SMART" id="SM00283">
    <property type="entry name" value="MA"/>
    <property type="match status" value="1"/>
</dbReference>
<gene>
    <name evidence="6" type="ORF">QN243_04130</name>
</gene>
<dbReference type="InterPro" id="IPR004089">
    <property type="entry name" value="MCPsignal_dom"/>
</dbReference>
<evidence type="ECO:0000256" key="3">
    <source>
        <dbReference type="PROSITE-ProRule" id="PRU00284"/>
    </source>
</evidence>
<dbReference type="Proteomes" id="UP001302020">
    <property type="component" value="Chromosome"/>
</dbReference>